<comment type="caution">
    <text evidence="2">The sequence shown here is derived from an EMBL/GenBank/DDBJ whole genome shotgun (WGS) entry which is preliminary data.</text>
</comment>
<dbReference type="AlphaFoldDB" id="A0A1R1ALU3"/>
<feature type="region of interest" description="Disordered" evidence="1">
    <location>
        <begin position="26"/>
        <end position="82"/>
    </location>
</feature>
<evidence type="ECO:0000256" key="1">
    <source>
        <dbReference type="SAM" id="MobiDB-lite"/>
    </source>
</evidence>
<organism evidence="2 3">
    <name type="scientific">Paenibacillus lautus</name>
    <name type="common">Bacillus lautus</name>
    <dbReference type="NCBI Taxonomy" id="1401"/>
    <lineage>
        <taxon>Bacteria</taxon>
        <taxon>Bacillati</taxon>
        <taxon>Bacillota</taxon>
        <taxon>Bacilli</taxon>
        <taxon>Bacillales</taxon>
        <taxon>Paenibacillaceae</taxon>
        <taxon>Paenibacillus</taxon>
    </lineage>
</organism>
<feature type="compositionally biased region" description="Basic and acidic residues" evidence="1">
    <location>
        <begin position="36"/>
        <end position="59"/>
    </location>
</feature>
<dbReference type="STRING" id="1401.BK123_32405"/>
<protein>
    <submittedName>
        <fullName evidence="2">Uncharacterized protein</fullName>
    </submittedName>
</protein>
<reference evidence="2 3" key="1">
    <citation type="submission" date="2016-11" db="EMBL/GenBank/DDBJ databases">
        <title>Paenibacillus species isolates.</title>
        <authorList>
            <person name="Beno S.M."/>
        </authorList>
    </citation>
    <scope>NUCLEOTIDE SEQUENCE [LARGE SCALE GENOMIC DNA]</scope>
    <source>
        <strain evidence="2 3">FSL F4-0100</strain>
    </source>
</reference>
<dbReference type="Proteomes" id="UP000187074">
    <property type="component" value="Unassembled WGS sequence"/>
</dbReference>
<dbReference type="RefSeq" id="WP_076326411.1">
    <property type="nucleotide sequence ID" value="NZ_MRTF01000020.1"/>
</dbReference>
<feature type="compositionally biased region" description="Acidic residues" evidence="1">
    <location>
        <begin position="60"/>
        <end position="80"/>
    </location>
</feature>
<proteinExistence type="predicted"/>
<evidence type="ECO:0000313" key="2">
    <source>
        <dbReference type="EMBL" id="OME86506.1"/>
    </source>
</evidence>
<dbReference type="EMBL" id="MRTF01000020">
    <property type="protein sequence ID" value="OME86506.1"/>
    <property type="molecule type" value="Genomic_DNA"/>
</dbReference>
<evidence type="ECO:0000313" key="3">
    <source>
        <dbReference type="Proteomes" id="UP000187074"/>
    </source>
</evidence>
<gene>
    <name evidence="2" type="ORF">BK123_32405</name>
</gene>
<dbReference type="OrthoDB" id="2666740at2"/>
<accession>A0A1R1ALU3</accession>
<name>A0A1R1ALU3_PAELA</name>
<sequence>MPVQITINGENAVQAIEEFATLSAAFGGATPSTAPVKEEVKPRQRRATETKKEEAKVEADLDTSPDEGTEGSQPNEDEDIPTVVELRAKAQEVGKDAKKKPAIKKLLGEFESASISDVPEEKRIAFMAELEAL</sequence>